<proteinExistence type="predicted"/>
<organism evidence="1 2">
    <name type="scientific">phage Lak_Megaphage_RVC_JS4_GC31</name>
    <dbReference type="NCBI Taxonomy" id="3109228"/>
    <lineage>
        <taxon>Viruses</taxon>
        <taxon>Duplodnaviria</taxon>
        <taxon>Heunggongvirae</taxon>
        <taxon>Uroviricota</taxon>
        <taxon>Caudoviricetes</taxon>
        <taxon>Caudoviricetes code 15 clade</taxon>
    </lineage>
</organism>
<dbReference type="Gene3D" id="3.40.50.300">
    <property type="entry name" value="P-loop containing nucleotide triphosphate hydrolases"/>
    <property type="match status" value="1"/>
</dbReference>
<dbReference type="EMBL" id="OR769222">
    <property type="protein sequence ID" value="WQJ53215.1"/>
    <property type="molecule type" value="Genomic_DNA"/>
</dbReference>
<evidence type="ECO:0000313" key="1">
    <source>
        <dbReference type="EMBL" id="WQJ53215.1"/>
    </source>
</evidence>
<name>A0ABZ0Z4X9_9CAUD</name>
<accession>A0ABZ0Z4X9</accession>
<dbReference type="InterPro" id="IPR027417">
    <property type="entry name" value="P-loop_NTPase"/>
</dbReference>
<sequence length="583" mass="66576">MSNFTISKRWSNAYGVDPTYSWFPNGYVENKLVFQVDLTDENFGTICMPTGTGKSGEMYKLIINKINDALAHNKRIIINISSPLLKLNQQLSLDMMFVLLELFYNNTSPLYGLLENNMEFFFNSSEAHPDYMLFKKVDPILCSTKISPNNFAKDFASFVTGNKKVAIICSCHKSLHTYVDYIKEHNLKSQGFELITFMDESHTISDRDFSTSSEDVKVDIETLCQFSTGVIAVSATPDIKITNIINKYSKHHNKLKPTDDPFFVHVYPKDAINDGLILAPYIDVWRTSYAELNEKMIAEIYADAPTKNPTVPYHKILVNCPIGDKGDVKKVRHLYNKLVKQFAAKIKDKTLRIYVTSSDTGMQSTTGETFATMKNFTTSIDNAECDCIVLHVKQMIAGIDISSITQTIMYLSDINETVMRTIIQTCGRCLRIGKNDRVPGQKYAKPIEERLKKFGLCTFVLLNDDNETEEKLREFFIRYYMCDNIRFTKQYSNCAGGNETIGHPIALHNSRKYTFENTKFIIDFKNYIAVNSRKLKIALQDESIDTIITKTKLVDMLNKDNTSMIFDNREAVNIIVKLLNNVK</sequence>
<protein>
    <submittedName>
        <fullName evidence="1">Uncharacterized protein</fullName>
    </submittedName>
</protein>
<keyword evidence="2" id="KW-1185">Reference proteome</keyword>
<dbReference type="Proteomes" id="UP001349343">
    <property type="component" value="Segment"/>
</dbReference>
<dbReference type="SUPFAM" id="SSF52540">
    <property type="entry name" value="P-loop containing nucleoside triphosphate hydrolases"/>
    <property type="match status" value="1"/>
</dbReference>
<reference evidence="1 2" key="1">
    <citation type="submission" date="2023-11" db="EMBL/GenBank/DDBJ databases">
        <authorList>
            <person name="Cook R."/>
            <person name="Crisci M."/>
            <person name="Pye H."/>
            <person name="Adriaenssens E."/>
            <person name="Santini J."/>
        </authorList>
    </citation>
    <scope>NUCLEOTIDE SEQUENCE [LARGE SCALE GENOMIC DNA]</scope>
    <source>
        <strain evidence="1">Lak_Megaphage_RVC_JS4_GC31</strain>
    </source>
</reference>
<evidence type="ECO:0000313" key="2">
    <source>
        <dbReference type="Proteomes" id="UP001349343"/>
    </source>
</evidence>